<accession>A0A120F9W4</accession>
<dbReference type="RefSeq" id="WP_067302558.1">
    <property type="nucleotide sequence ID" value="NZ_LRMV01000010.1"/>
</dbReference>
<reference evidence="3" key="1">
    <citation type="submission" date="2016-06" db="EMBL/GenBank/DDBJ databases">
        <authorList>
            <person name="Varghese N."/>
            <person name="Submissions Spin"/>
        </authorList>
    </citation>
    <scope>NUCLEOTIDE SEQUENCE [LARGE SCALE GENOMIC DNA]</scope>
    <source>
        <strain evidence="3">DSM 44983</strain>
    </source>
</reference>
<dbReference type="AlphaFoldDB" id="A0A120F9W4"/>
<evidence type="ECO:0000259" key="1">
    <source>
        <dbReference type="Pfam" id="PF03435"/>
    </source>
</evidence>
<evidence type="ECO:0000313" key="2">
    <source>
        <dbReference type="EMBL" id="SCG48659.1"/>
    </source>
</evidence>
<proteinExistence type="predicted"/>
<protein>
    <submittedName>
        <fullName evidence="2">Saccharopine dehydrogenase NADP binding domain-containing protein</fullName>
    </submittedName>
</protein>
<dbReference type="EMBL" id="LT607752">
    <property type="protein sequence ID" value="SCG48659.1"/>
    <property type="molecule type" value="Genomic_DNA"/>
</dbReference>
<organism evidence="2 3">
    <name type="scientific">Micromonospora rifamycinica</name>
    <dbReference type="NCBI Taxonomy" id="291594"/>
    <lineage>
        <taxon>Bacteria</taxon>
        <taxon>Bacillati</taxon>
        <taxon>Actinomycetota</taxon>
        <taxon>Actinomycetes</taxon>
        <taxon>Micromonosporales</taxon>
        <taxon>Micromonosporaceae</taxon>
        <taxon>Micromonospora</taxon>
    </lineage>
</organism>
<name>A0A120F9W4_9ACTN</name>
<dbReference type="Proteomes" id="UP000198226">
    <property type="component" value="Chromosome I"/>
</dbReference>
<dbReference type="Pfam" id="PF03435">
    <property type="entry name" value="Sacchrp_dh_NADP"/>
    <property type="match status" value="1"/>
</dbReference>
<dbReference type="SUPFAM" id="SSF51735">
    <property type="entry name" value="NAD(P)-binding Rossmann-fold domains"/>
    <property type="match status" value="1"/>
</dbReference>
<dbReference type="Gene3D" id="3.40.50.720">
    <property type="entry name" value="NAD(P)-binding Rossmann-like Domain"/>
    <property type="match status" value="1"/>
</dbReference>
<sequence>MSRPVVGVVGAAGAVGTAAVTELHRHRRHALRLAGRRRAPLDALRGGLSADGDAPPTVETLDLADTDALQRFCAGCDVVLNCAGPAHLVEDRVARAALASGADYVDAAGDDVLWEQVRALVTGAPERTAVISAGMMPGLSALLPRHLAATGSAPPRAVLGYLGGRDRFTATAAADYLRVGEGFGQAGAALTGGVRAARPLPTRTDVELPFFPEPATAVPYLSTELERVARSLGVADATWYSVFAGPHVAQVLRQPPGGGDAPEALRRAAELDTFGQPTYQLIVVELTTAAGDARTLVLRGASASALTGVFAAVAVAALTGGTLPAGLHHAGEALDPRFAVDLLTGSAEVSDLSVYDSDAAGVGGHVEEAL</sequence>
<feature type="domain" description="Saccharopine dehydrogenase NADP binding" evidence="1">
    <location>
        <begin position="6"/>
        <end position="109"/>
    </location>
</feature>
<keyword evidence="3" id="KW-1185">Reference proteome</keyword>
<dbReference type="PANTHER" id="PTHR43781">
    <property type="entry name" value="SACCHAROPINE DEHYDROGENASE"/>
    <property type="match status" value="1"/>
</dbReference>
<dbReference type="InterPro" id="IPR005097">
    <property type="entry name" value="Sacchrp_dh_NADP-bd"/>
</dbReference>
<dbReference type="InterPro" id="IPR036291">
    <property type="entry name" value="NAD(P)-bd_dom_sf"/>
</dbReference>
<gene>
    <name evidence="2" type="ORF">GA0070623_1602</name>
</gene>
<evidence type="ECO:0000313" key="3">
    <source>
        <dbReference type="Proteomes" id="UP000198226"/>
    </source>
</evidence>
<dbReference type="PANTHER" id="PTHR43781:SF1">
    <property type="entry name" value="SACCHAROPINE DEHYDROGENASE"/>
    <property type="match status" value="1"/>
</dbReference>